<sequence>MDAETNINSGLPYNLRDRKHRIKLSSNGADSSGGLRNQLFIQASHMKSNINHRKKRNIIFQYNYTNIVTVLILPILTIIYLAKFSTTILPQNHRILIFTFIYYNFTILAFISGYHKCYTHNSFRSRSVLLHYYFAIFGSSLGLGSIKWWSTLHKAHHQFTDNTEKDPYSIKRGFFWAHTGWLLVRFKHHALSESSENNHAERVAKEKLDDVSNEALYENDELDDDNDSLDENYDEYCKQLIKWQERCYLLFFIITSVAIPTAVTVCYLKDTFLNGLIYPGIVRMILCQQSILSTESICHMGYFNISIHSQPFSDKNSSQNCSNPLVSILTYGQAEQNFHHEFPHDYRNSPSSYSFDPTKWFIWVLHKFSFVDQLCVTPKALVMQLQIQQQQEIINRMKSRLIWGTPISRLPLIKPRDFKKIIASASQTGRIYIIIQNVIHDITPFMEQHPGGVQLLKASHGKDATKAFFGGVYGHSTAATNLLATMRIGLLDVGNNEEIWRRMVKEEGDMDDSNSRRENGSYKTAEAA</sequence>
<dbReference type="eggNOG" id="KOG1600">
    <property type="taxonomic scope" value="Eukaryota"/>
</dbReference>
<keyword evidence="12" id="KW-0175">Coiled coil</keyword>
<proteinExistence type="inferred from homology"/>
<name>G8YVP9_PICSO</name>
<keyword evidence="3 11" id="KW-0444">Lipid biosynthesis</keyword>
<keyword evidence="18" id="KW-1185">Reference proteome</keyword>
<keyword evidence="4 14" id="KW-0812">Transmembrane</keyword>
<keyword evidence="5 11" id="KW-0276">Fatty acid metabolism</keyword>
<gene>
    <name evidence="16" type="primary">Piso0_000538</name>
    <name evidence="16" type="ORF">GNLVRS01_PISO0A11550g</name>
    <name evidence="17" type="ORF">GNLVRS01_PISO0B11617g</name>
</gene>
<dbReference type="InterPro" id="IPR036400">
    <property type="entry name" value="Cyt_B5-like_heme/steroid_sf"/>
</dbReference>
<dbReference type="PRINTS" id="PR00363">
    <property type="entry name" value="CYTOCHROMEB5"/>
</dbReference>
<dbReference type="PROSITE" id="PS50255">
    <property type="entry name" value="CYTOCHROME_B5_2"/>
    <property type="match status" value="1"/>
</dbReference>
<accession>G8YVP9</accession>
<dbReference type="PANTHER" id="PTHR11351:SF31">
    <property type="entry name" value="DESATURASE 1, ISOFORM A-RELATED"/>
    <property type="match status" value="1"/>
</dbReference>
<dbReference type="PIRSF" id="PIRSF000345">
    <property type="entry name" value="OLE1"/>
    <property type="match status" value="1"/>
</dbReference>
<feature type="region of interest" description="Disordered" evidence="13">
    <location>
        <begin position="505"/>
        <end position="528"/>
    </location>
</feature>
<dbReference type="Proteomes" id="UP000005222">
    <property type="component" value="Chromosome B"/>
</dbReference>
<dbReference type="EMBL" id="FO082058">
    <property type="protein sequence ID" value="CCE73493.1"/>
    <property type="molecule type" value="Genomic_DNA"/>
</dbReference>
<evidence type="ECO:0000256" key="4">
    <source>
        <dbReference type="ARBA" id="ARBA00022692"/>
    </source>
</evidence>
<dbReference type="OMA" id="KSQLNWG"/>
<comment type="function">
    <text evidence="11">Stearoyl-CoA desaturase that utilizes O(2) and electrons from reduced cytochrome b5 to introduce the first double bond into saturated fatty acyl-CoA substrates.</text>
</comment>
<dbReference type="InterPro" id="IPR015876">
    <property type="entry name" value="Acyl-CoA_DS"/>
</dbReference>
<keyword evidence="11" id="KW-0349">Heme</keyword>
<evidence type="ECO:0000256" key="8">
    <source>
        <dbReference type="ARBA" id="ARBA00023098"/>
    </source>
</evidence>
<dbReference type="STRING" id="559304.G8YVP9"/>
<evidence type="ECO:0000256" key="12">
    <source>
        <dbReference type="SAM" id="Coils"/>
    </source>
</evidence>
<evidence type="ECO:0000256" key="1">
    <source>
        <dbReference type="ARBA" id="ARBA00004141"/>
    </source>
</evidence>
<dbReference type="AlphaFoldDB" id="G8YVP9"/>
<dbReference type="SUPFAM" id="SSF55856">
    <property type="entry name" value="Cytochrome b5-like heme/steroid binding domain"/>
    <property type="match status" value="1"/>
</dbReference>
<organism evidence="16 18">
    <name type="scientific">Pichia sorbitophila (strain ATCC MYA-4447 / BCRC 22081 / CBS 7064 / NBRC 10061 / NRRL Y-12695)</name>
    <name type="common">Hybrid yeast</name>
    <dbReference type="NCBI Taxonomy" id="559304"/>
    <lineage>
        <taxon>Eukaryota</taxon>
        <taxon>Fungi</taxon>
        <taxon>Dikarya</taxon>
        <taxon>Ascomycota</taxon>
        <taxon>Saccharomycotina</taxon>
        <taxon>Pichiomycetes</taxon>
        <taxon>Debaryomycetaceae</taxon>
        <taxon>Millerozyma</taxon>
    </lineage>
</organism>
<comment type="catalytic activity">
    <reaction evidence="11">
        <text>octadecanoyl-CoA + 2 Fe(II)-[cytochrome b5] + O2 + 2 H(+) = (9Z)-octadecenoyl-CoA + 2 Fe(III)-[cytochrome b5] + 2 H2O</text>
        <dbReference type="Rhea" id="RHEA:19721"/>
        <dbReference type="Rhea" id="RHEA-COMP:10438"/>
        <dbReference type="Rhea" id="RHEA-COMP:10439"/>
        <dbReference type="ChEBI" id="CHEBI:15377"/>
        <dbReference type="ChEBI" id="CHEBI:15378"/>
        <dbReference type="ChEBI" id="CHEBI:15379"/>
        <dbReference type="ChEBI" id="CHEBI:29033"/>
        <dbReference type="ChEBI" id="CHEBI:29034"/>
        <dbReference type="ChEBI" id="CHEBI:57387"/>
        <dbReference type="ChEBI" id="CHEBI:57394"/>
        <dbReference type="EC" id="1.14.19.1"/>
    </reaction>
</comment>
<dbReference type="GO" id="GO:0004768">
    <property type="term" value="F:stearoyl-CoA 9-desaturase activity"/>
    <property type="evidence" value="ECO:0007669"/>
    <property type="project" value="UniProtKB-UniRule"/>
</dbReference>
<evidence type="ECO:0000313" key="18">
    <source>
        <dbReference type="Proteomes" id="UP000005222"/>
    </source>
</evidence>
<protein>
    <recommendedName>
        <fullName evidence="11">Acyl-CoA desaturase</fullName>
        <ecNumber evidence="11">1.14.19.1</ecNumber>
    </recommendedName>
</protein>
<dbReference type="CDD" id="cd01060">
    <property type="entry name" value="Membrane-FADS-like"/>
    <property type="match status" value="1"/>
</dbReference>
<comment type="cofactor">
    <cofactor evidence="11">
        <name>Fe(2+)</name>
        <dbReference type="ChEBI" id="CHEBI:29033"/>
    </cofactor>
    <text evidence="11">Expected to bind 2 Fe(2+) ions per subunit.</text>
</comment>
<reference evidence="16" key="1">
    <citation type="submission" date="2011-10" db="EMBL/GenBank/DDBJ databases">
        <authorList>
            <person name="Genoscope - CEA"/>
        </authorList>
    </citation>
    <scope>NUCLEOTIDE SEQUENCE</scope>
    <source>
        <strain evidence="16">CBS 7064</strain>
    </source>
</reference>
<keyword evidence="8 11" id="KW-0443">Lipid metabolism</keyword>
<evidence type="ECO:0000313" key="17">
    <source>
        <dbReference type="EMBL" id="CCE73493.1"/>
    </source>
</evidence>
<dbReference type="EMBL" id="FO082059">
    <property type="protein sequence ID" value="CCE72932.1"/>
    <property type="molecule type" value="Genomic_DNA"/>
</dbReference>
<evidence type="ECO:0000256" key="11">
    <source>
        <dbReference type="PIRNR" id="PIRNR000345"/>
    </source>
</evidence>
<feature type="compositionally biased region" description="Basic and acidic residues" evidence="13">
    <location>
        <begin position="505"/>
        <end position="520"/>
    </location>
</feature>
<keyword evidence="11" id="KW-0249">Electron transport</keyword>
<comment type="similarity">
    <text evidence="2 11">Belongs to the fatty acid desaturase type 1 family.</text>
</comment>
<dbReference type="HOGENOM" id="CLU_027359_3_1_1"/>
<keyword evidence="9 14" id="KW-0472">Membrane</keyword>
<dbReference type="OrthoDB" id="10260134at2759"/>
<dbReference type="InterPro" id="IPR009160">
    <property type="entry name" value="Acyl-CoA_deSatase_haem/ster-bd"/>
</dbReference>
<evidence type="ECO:0000256" key="7">
    <source>
        <dbReference type="ARBA" id="ARBA00023002"/>
    </source>
</evidence>
<feature type="coiled-coil region" evidence="12">
    <location>
        <begin position="219"/>
        <end position="246"/>
    </location>
</feature>
<feature type="transmembrane region" description="Helical" evidence="14">
    <location>
        <begin position="94"/>
        <end position="115"/>
    </location>
</feature>
<dbReference type="GO" id="GO:0006636">
    <property type="term" value="P:unsaturated fatty acid biosynthetic process"/>
    <property type="evidence" value="ECO:0007669"/>
    <property type="project" value="UniProtKB-UniRule"/>
</dbReference>
<feature type="domain" description="Cytochrome b5 heme-binding" evidence="15">
    <location>
        <begin position="413"/>
        <end position="492"/>
    </location>
</feature>
<keyword evidence="7 11" id="KW-0560">Oxidoreductase</keyword>
<evidence type="ECO:0000256" key="6">
    <source>
        <dbReference type="ARBA" id="ARBA00022989"/>
    </source>
</evidence>
<feature type="transmembrane region" description="Helical" evidence="14">
    <location>
        <begin position="127"/>
        <end position="149"/>
    </location>
</feature>
<dbReference type="SMART" id="SM01117">
    <property type="entry name" value="Cyt-b5"/>
    <property type="match status" value="1"/>
</dbReference>
<evidence type="ECO:0000313" key="16">
    <source>
        <dbReference type="EMBL" id="CCE72932.1"/>
    </source>
</evidence>
<keyword evidence="6 14" id="KW-1133">Transmembrane helix</keyword>
<dbReference type="EC" id="1.14.19.1" evidence="11"/>
<evidence type="ECO:0000256" key="13">
    <source>
        <dbReference type="SAM" id="MobiDB-lite"/>
    </source>
</evidence>
<comment type="subcellular location">
    <subcellularLocation>
        <location evidence="1">Membrane</location>
        <topology evidence="1">Multi-pass membrane protein</topology>
    </subcellularLocation>
</comment>
<dbReference type="Gene3D" id="3.10.120.10">
    <property type="entry name" value="Cytochrome b5-like heme/steroid binding domain"/>
    <property type="match status" value="1"/>
</dbReference>
<evidence type="ECO:0000256" key="14">
    <source>
        <dbReference type="SAM" id="Phobius"/>
    </source>
</evidence>
<dbReference type="GO" id="GO:0005789">
    <property type="term" value="C:endoplasmic reticulum membrane"/>
    <property type="evidence" value="ECO:0007669"/>
    <property type="project" value="TreeGrafter"/>
</dbReference>
<keyword evidence="11" id="KW-0813">Transport</keyword>
<keyword evidence="10 11" id="KW-0275">Fatty acid biosynthesis</keyword>
<reference evidence="18" key="2">
    <citation type="journal article" date="2012" name="G3 (Bethesda)">
        <title>Pichia sorbitophila, an interspecies yeast hybrid reveals early steps of genome resolution following polyploidization.</title>
        <authorList>
            <person name="Leh Louis V."/>
            <person name="Despons L."/>
            <person name="Friedrich A."/>
            <person name="Martin T."/>
            <person name="Durrens P."/>
            <person name="Casaregola S."/>
            <person name="Neuveglise C."/>
            <person name="Fairhead C."/>
            <person name="Marck C."/>
            <person name="Cruz J.A."/>
            <person name="Straub M.L."/>
            <person name="Kugler V."/>
            <person name="Sacerdot C."/>
            <person name="Uzunov Z."/>
            <person name="Thierry A."/>
            <person name="Weiss S."/>
            <person name="Bleykasten C."/>
            <person name="De Montigny J."/>
            <person name="Jacques N."/>
            <person name="Jung P."/>
            <person name="Lemaire M."/>
            <person name="Mallet S."/>
            <person name="Morel G."/>
            <person name="Richard G.F."/>
            <person name="Sarkar A."/>
            <person name="Savel G."/>
            <person name="Schacherer J."/>
            <person name="Seret M.L."/>
            <person name="Talla E."/>
            <person name="Samson G."/>
            <person name="Jubin C."/>
            <person name="Poulain J."/>
            <person name="Vacherie B."/>
            <person name="Barbe V."/>
            <person name="Pelletier E."/>
            <person name="Sherman D.J."/>
            <person name="Westhof E."/>
            <person name="Weissenbach J."/>
            <person name="Baret P.V."/>
            <person name="Wincker P."/>
            <person name="Gaillardin C."/>
            <person name="Dujon B."/>
            <person name="Souciet J.L."/>
        </authorList>
    </citation>
    <scope>NUCLEOTIDE SEQUENCE [LARGE SCALE GENOMIC DNA]</scope>
    <source>
        <strain evidence="18">ATCC MYA-4447 / BCRC 22081 / CBS 7064 / NBRC 10061 / NRRL Y-12695</strain>
    </source>
</reference>
<evidence type="ECO:0000256" key="2">
    <source>
        <dbReference type="ARBA" id="ARBA00009295"/>
    </source>
</evidence>
<dbReference type="PRINTS" id="PR00075">
    <property type="entry name" value="FACDDSATRASE"/>
</dbReference>
<evidence type="ECO:0000256" key="9">
    <source>
        <dbReference type="ARBA" id="ARBA00023136"/>
    </source>
</evidence>
<evidence type="ECO:0000256" key="5">
    <source>
        <dbReference type="ARBA" id="ARBA00022832"/>
    </source>
</evidence>
<dbReference type="GO" id="GO:0005506">
    <property type="term" value="F:iron ion binding"/>
    <property type="evidence" value="ECO:0007669"/>
    <property type="project" value="TreeGrafter"/>
</dbReference>
<dbReference type="Proteomes" id="UP000005222">
    <property type="component" value="Chromosome A"/>
</dbReference>
<keyword evidence="11" id="KW-0479">Metal-binding</keyword>
<dbReference type="eggNOG" id="KOG0537">
    <property type="taxonomic scope" value="Eukaryota"/>
</dbReference>
<evidence type="ECO:0000256" key="3">
    <source>
        <dbReference type="ARBA" id="ARBA00022516"/>
    </source>
</evidence>
<dbReference type="InParanoid" id="G8YVP9"/>
<dbReference type="InterPro" id="IPR001199">
    <property type="entry name" value="Cyt_B5-like_heme/steroid-bd"/>
</dbReference>
<evidence type="ECO:0000259" key="15">
    <source>
        <dbReference type="PROSITE" id="PS50255"/>
    </source>
</evidence>
<feature type="transmembrane region" description="Helical" evidence="14">
    <location>
        <begin position="62"/>
        <end position="82"/>
    </location>
</feature>
<evidence type="ECO:0000256" key="10">
    <source>
        <dbReference type="ARBA" id="ARBA00023160"/>
    </source>
</evidence>
<dbReference type="PANTHER" id="PTHR11351">
    <property type="entry name" value="ACYL-COA DESATURASE"/>
    <property type="match status" value="1"/>
</dbReference>
<keyword evidence="11" id="KW-0408">Iron</keyword>
<dbReference type="Pfam" id="PF00173">
    <property type="entry name" value="Cyt-b5"/>
    <property type="match status" value="1"/>
</dbReference>